<comment type="caution">
    <text evidence="18">The sequence shown here is derived from an EMBL/GenBank/DDBJ whole genome shotgun (WGS) entry which is preliminary data.</text>
</comment>
<keyword evidence="12" id="KW-0564">Palmitate</keyword>
<evidence type="ECO:0000313" key="18">
    <source>
        <dbReference type="EMBL" id="MDQ8208715.1"/>
    </source>
</evidence>
<dbReference type="InterPro" id="IPR054765">
    <property type="entry name" value="SLBB_dom"/>
</dbReference>
<dbReference type="PANTHER" id="PTHR33619:SF3">
    <property type="entry name" value="POLYSACCHARIDE EXPORT PROTEIN GFCE-RELATED"/>
    <property type="match status" value="1"/>
</dbReference>
<dbReference type="EMBL" id="JARXHW010000038">
    <property type="protein sequence ID" value="MDQ8208715.1"/>
    <property type="molecule type" value="Genomic_DNA"/>
</dbReference>
<dbReference type="InterPro" id="IPR003715">
    <property type="entry name" value="Poly_export_N"/>
</dbReference>
<keyword evidence="19" id="KW-1185">Reference proteome</keyword>
<keyword evidence="9" id="KW-0406">Ion transport</keyword>
<keyword evidence="11" id="KW-0472">Membrane</keyword>
<sequence length="226" mass="23978">MKQSSFFISLCFFFFSLIAAAQEGGGNSGGGSGSASYSNSGSATGSAGGSASGIGIVVGENYVLKPSDVVSVEVYQEPDLEKSVRIEGDGSVALALVGKVKVAGMTVAEAQSLITDLYNRDFLVDPQVSLLVVQFSPRIVHVLGSVNYPGQVELPPDRDLTLTEAIAAVRGISRLGNPKSITIKRIDVNGRARQMEVNFSRIVQDANERDIVLQEGDTIWVPERII</sequence>
<evidence type="ECO:0000256" key="2">
    <source>
        <dbReference type="ARBA" id="ARBA00009450"/>
    </source>
</evidence>
<dbReference type="Pfam" id="PF22461">
    <property type="entry name" value="SLBB_2"/>
    <property type="match status" value="1"/>
</dbReference>
<keyword evidence="5" id="KW-0762">Sugar transport</keyword>
<accession>A0ABU1B013</accession>
<evidence type="ECO:0000256" key="15">
    <source>
        <dbReference type="SAM" id="SignalP"/>
    </source>
</evidence>
<dbReference type="Gene3D" id="3.10.560.10">
    <property type="entry name" value="Outer membrane lipoprotein wza domain like"/>
    <property type="match status" value="1"/>
</dbReference>
<gene>
    <name evidence="18" type="ORF">QEH52_14405</name>
</gene>
<evidence type="ECO:0000256" key="14">
    <source>
        <dbReference type="ARBA" id="ARBA00023288"/>
    </source>
</evidence>
<evidence type="ECO:0000256" key="6">
    <source>
        <dbReference type="ARBA" id="ARBA00022692"/>
    </source>
</evidence>
<organism evidence="18 19">
    <name type="scientific">Thalassobacterium maritimum</name>
    <dbReference type="NCBI Taxonomy" id="3041265"/>
    <lineage>
        <taxon>Bacteria</taxon>
        <taxon>Pseudomonadati</taxon>
        <taxon>Verrucomicrobiota</taxon>
        <taxon>Opitutia</taxon>
        <taxon>Puniceicoccales</taxon>
        <taxon>Coraliomargaritaceae</taxon>
        <taxon>Thalassobacterium</taxon>
    </lineage>
</organism>
<dbReference type="Proteomes" id="UP001225316">
    <property type="component" value="Unassembled WGS sequence"/>
</dbReference>
<evidence type="ECO:0000256" key="8">
    <source>
        <dbReference type="ARBA" id="ARBA00023047"/>
    </source>
</evidence>
<proteinExistence type="inferred from homology"/>
<evidence type="ECO:0000256" key="3">
    <source>
        <dbReference type="ARBA" id="ARBA00022448"/>
    </source>
</evidence>
<evidence type="ECO:0000256" key="7">
    <source>
        <dbReference type="ARBA" id="ARBA00022729"/>
    </source>
</evidence>
<reference evidence="18 19" key="1">
    <citation type="submission" date="2023-04" db="EMBL/GenBank/DDBJ databases">
        <title>A novel bacteria isolated from coastal sediment.</title>
        <authorList>
            <person name="Liu X.-J."/>
            <person name="Du Z.-J."/>
        </authorList>
    </citation>
    <scope>NUCLEOTIDE SEQUENCE [LARGE SCALE GENOMIC DNA]</scope>
    <source>
        <strain evidence="18 19">SDUM461003</strain>
    </source>
</reference>
<dbReference type="InterPro" id="IPR049712">
    <property type="entry name" value="Poly_export"/>
</dbReference>
<evidence type="ECO:0000256" key="9">
    <source>
        <dbReference type="ARBA" id="ARBA00023065"/>
    </source>
</evidence>
<keyword evidence="4" id="KW-1134">Transmembrane beta strand</keyword>
<keyword evidence="3" id="KW-0813">Transport</keyword>
<keyword evidence="10" id="KW-0626">Porin</keyword>
<keyword evidence="8" id="KW-0625">Polysaccharide transport</keyword>
<dbReference type="PANTHER" id="PTHR33619">
    <property type="entry name" value="POLYSACCHARIDE EXPORT PROTEIN GFCE-RELATED"/>
    <property type="match status" value="1"/>
</dbReference>
<keyword evidence="6" id="KW-0812">Transmembrane</keyword>
<evidence type="ECO:0000313" key="19">
    <source>
        <dbReference type="Proteomes" id="UP001225316"/>
    </source>
</evidence>
<protein>
    <submittedName>
        <fullName evidence="18">Polysaccharide export protein</fullName>
    </submittedName>
</protein>
<evidence type="ECO:0000256" key="10">
    <source>
        <dbReference type="ARBA" id="ARBA00023114"/>
    </source>
</evidence>
<evidence type="ECO:0000256" key="13">
    <source>
        <dbReference type="ARBA" id="ARBA00023237"/>
    </source>
</evidence>
<evidence type="ECO:0000256" key="11">
    <source>
        <dbReference type="ARBA" id="ARBA00023136"/>
    </source>
</evidence>
<feature type="signal peptide" evidence="15">
    <location>
        <begin position="1"/>
        <end position="21"/>
    </location>
</feature>
<evidence type="ECO:0000256" key="4">
    <source>
        <dbReference type="ARBA" id="ARBA00022452"/>
    </source>
</evidence>
<keyword evidence="7 15" id="KW-0732">Signal</keyword>
<feature type="domain" description="Polysaccharide export protein N-terminal" evidence="16">
    <location>
        <begin position="59"/>
        <end position="132"/>
    </location>
</feature>
<dbReference type="RefSeq" id="WP_308951368.1">
    <property type="nucleotide sequence ID" value="NZ_JARXHW010000038.1"/>
</dbReference>
<evidence type="ECO:0000256" key="5">
    <source>
        <dbReference type="ARBA" id="ARBA00022597"/>
    </source>
</evidence>
<evidence type="ECO:0000259" key="17">
    <source>
        <dbReference type="Pfam" id="PF22461"/>
    </source>
</evidence>
<evidence type="ECO:0000259" key="16">
    <source>
        <dbReference type="Pfam" id="PF02563"/>
    </source>
</evidence>
<dbReference type="Pfam" id="PF02563">
    <property type="entry name" value="Poly_export"/>
    <property type="match status" value="1"/>
</dbReference>
<keyword evidence="14" id="KW-0449">Lipoprotein</keyword>
<evidence type="ECO:0000256" key="1">
    <source>
        <dbReference type="ARBA" id="ARBA00004571"/>
    </source>
</evidence>
<evidence type="ECO:0000256" key="12">
    <source>
        <dbReference type="ARBA" id="ARBA00023139"/>
    </source>
</evidence>
<feature type="domain" description="SLBB" evidence="17">
    <location>
        <begin position="140"/>
        <end position="221"/>
    </location>
</feature>
<feature type="chain" id="PRO_5046156953" evidence="15">
    <location>
        <begin position="22"/>
        <end position="226"/>
    </location>
</feature>
<comment type="subcellular location">
    <subcellularLocation>
        <location evidence="1">Cell outer membrane</location>
        <topology evidence="1">Multi-pass membrane protein</topology>
    </subcellularLocation>
</comment>
<name>A0ABU1B013_9BACT</name>
<comment type="similarity">
    <text evidence="2">Belongs to the BexD/CtrA/VexA family.</text>
</comment>
<keyword evidence="13" id="KW-0998">Cell outer membrane</keyword>